<comment type="caution">
    <text evidence="1">The sequence shown here is derived from an EMBL/GenBank/DDBJ whole genome shotgun (WGS) entry which is preliminary data.</text>
</comment>
<protein>
    <submittedName>
        <fullName evidence="1">Uncharacterized protein</fullName>
    </submittedName>
</protein>
<proteinExistence type="predicted"/>
<name>A0ACC1CRN3_9NEOP</name>
<evidence type="ECO:0000313" key="2">
    <source>
        <dbReference type="Proteomes" id="UP000824533"/>
    </source>
</evidence>
<organism evidence="1 2">
    <name type="scientific">Dendrolimus kikuchii</name>
    <dbReference type="NCBI Taxonomy" id="765133"/>
    <lineage>
        <taxon>Eukaryota</taxon>
        <taxon>Metazoa</taxon>
        <taxon>Ecdysozoa</taxon>
        <taxon>Arthropoda</taxon>
        <taxon>Hexapoda</taxon>
        <taxon>Insecta</taxon>
        <taxon>Pterygota</taxon>
        <taxon>Neoptera</taxon>
        <taxon>Endopterygota</taxon>
        <taxon>Lepidoptera</taxon>
        <taxon>Glossata</taxon>
        <taxon>Ditrysia</taxon>
        <taxon>Bombycoidea</taxon>
        <taxon>Lasiocampidae</taxon>
        <taxon>Dendrolimus</taxon>
    </lineage>
</organism>
<dbReference type="EMBL" id="CM034404">
    <property type="protein sequence ID" value="KAJ0174308.1"/>
    <property type="molecule type" value="Genomic_DNA"/>
</dbReference>
<keyword evidence="2" id="KW-1185">Reference proteome</keyword>
<reference evidence="1 2" key="1">
    <citation type="journal article" date="2021" name="Front. Genet.">
        <title>Chromosome-Level Genome Assembly Reveals Significant Gene Expansion in the Toll and IMD Signaling Pathways of Dendrolimus kikuchii.</title>
        <authorList>
            <person name="Zhou J."/>
            <person name="Wu P."/>
            <person name="Xiong Z."/>
            <person name="Liu N."/>
            <person name="Zhao N."/>
            <person name="Ji M."/>
            <person name="Qiu Y."/>
            <person name="Yang B."/>
        </authorList>
    </citation>
    <scope>NUCLEOTIDE SEQUENCE [LARGE SCALE GENOMIC DNA]</scope>
    <source>
        <strain evidence="1">Ann1</strain>
    </source>
</reference>
<sequence>MALQKPRSIDFMQRIMSSFKQFERKIDKLQDDVNYHGQTLTELRVMMNNFSSSTVQNPDTKFDSLRHPVVKTTAIQYDVNIHADEQNIKTKLKNPLRSLPNKTNAKTFSSQQSTLRTNNEGFHVTKRSSNPKACMRPRKAEAPRKATSLRSQKALEKKRSKLSKQTGKI</sequence>
<dbReference type="Proteomes" id="UP000824533">
    <property type="component" value="Linkage Group LG18"/>
</dbReference>
<evidence type="ECO:0000313" key="1">
    <source>
        <dbReference type="EMBL" id="KAJ0174308.1"/>
    </source>
</evidence>
<gene>
    <name evidence="1" type="ORF">K1T71_010454</name>
</gene>
<accession>A0ACC1CRN3</accession>